<dbReference type="PROSITE" id="PS51450">
    <property type="entry name" value="LRR"/>
    <property type="match status" value="1"/>
</dbReference>
<feature type="compositionally biased region" description="Pro residues" evidence="3">
    <location>
        <begin position="28"/>
        <end position="39"/>
    </location>
</feature>
<evidence type="ECO:0000313" key="6">
    <source>
        <dbReference type="Proteomes" id="UP001603857"/>
    </source>
</evidence>
<dbReference type="SUPFAM" id="SSF52058">
    <property type="entry name" value="L domain-like"/>
    <property type="match status" value="1"/>
</dbReference>
<dbReference type="AlphaFoldDB" id="A0ABD1LWR2"/>
<evidence type="ECO:0000256" key="2">
    <source>
        <dbReference type="ARBA" id="ARBA00022737"/>
    </source>
</evidence>
<evidence type="ECO:0000313" key="5">
    <source>
        <dbReference type="EMBL" id="KAL2327968.1"/>
    </source>
</evidence>
<feature type="domain" description="C-JID" evidence="4">
    <location>
        <begin position="390"/>
        <end position="516"/>
    </location>
</feature>
<accession>A0ABD1LWR2</accession>
<dbReference type="EMBL" id="JBGMDY010000007">
    <property type="protein sequence ID" value="KAL2327968.1"/>
    <property type="molecule type" value="Genomic_DNA"/>
</dbReference>
<dbReference type="InterPro" id="IPR001611">
    <property type="entry name" value="Leu-rich_rpt"/>
</dbReference>
<organism evidence="5 6">
    <name type="scientific">Flemingia macrophylla</name>
    <dbReference type="NCBI Taxonomy" id="520843"/>
    <lineage>
        <taxon>Eukaryota</taxon>
        <taxon>Viridiplantae</taxon>
        <taxon>Streptophyta</taxon>
        <taxon>Embryophyta</taxon>
        <taxon>Tracheophyta</taxon>
        <taxon>Spermatophyta</taxon>
        <taxon>Magnoliopsida</taxon>
        <taxon>eudicotyledons</taxon>
        <taxon>Gunneridae</taxon>
        <taxon>Pentapetalae</taxon>
        <taxon>rosids</taxon>
        <taxon>fabids</taxon>
        <taxon>Fabales</taxon>
        <taxon>Fabaceae</taxon>
        <taxon>Papilionoideae</taxon>
        <taxon>50 kb inversion clade</taxon>
        <taxon>NPAAA clade</taxon>
        <taxon>indigoferoid/millettioid clade</taxon>
        <taxon>Phaseoleae</taxon>
        <taxon>Flemingia</taxon>
    </lineage>
</organism>
<dbReference type="PANTHER" id="PTHR47186">
    <property type="entry name" value="LEUCINE-RICH REPEAT-CONTAINING PROTEIN 57"/>
    <property type="match status" value="1"/>
</dbReference>
<dbReference type="Pfam" id="PF20160">
    <property type="entry name" value="C-JID"/>
    <property type="match status" value="1"/>
</dbReference>
<feature type="compositionally biased region" description="Basic and acidic residues" evidence="3">
    <location>
        <begin position="14"/>
        <end position="23"/>
    </location>
</feature>
<proteinExistence type="predicted"/>
<dbReference type="Pfam" id="PF00560">
    <property type="entry name" value="LRR_1"/>
    <property type="match status" value="2"/>
</dbReference>
<dbReference type="InterPro" id="IPR032675">
    <property type="entry name" value="LRR_dom_sf"/>
</dbReference>
<keyword evidence="1" id="KW-0433">Leucine-rich repeat</keyword>
<evidence type="ECO:0000256" key="1">
    <source>
        <dbReference type="ARBA" id="ARBA00022614"/>
    </source>
</evidence>
<dbReference type="Gene3D" id="3.80.10.10">
    <property type="entry name" value="Ribonuclease Inhibitor"/>
    <property type="match status" value="2"/>
</dbReference>
<dbReference type="PANTHER" id="PTHR47186:SF3">
    <property type="entry name" value="OS09G0267800 PROTEIN"/>
    <property type="match status" value="1"/>
</dbReference>
<reference evidence="5 6" key="1">
    <citation type="submission" date="2024-08" db="EMBL/GenBank/DDBJ databases">
        <title>Insights into the chromosomal genome structure of Flemingia macrophylla.</title>
        <authorList>
            <person name="Ding Y."/>
            <person name="Zhao Y."/>
            <person name="Bi W."/>
            <person name="Wu M."/>
            <person name="Zhao G."/>
            <person name="Gong Y."/>
            <person name="Li W."/>
            <person name="Zhang P."/>
        </authorList>
    </citation>
    <scope>NUCLEOTIDE SEQUENCE [LARGE SCALE GENOMIC DNA]</scope>
    <source>
        <strain evidence="5">DYQJB</strain>
        <tissue evidence="5">Leaf</tissue>
    </source>
</reference>
<keyword evidence="2" id="KW-0677">Repeat</keyword>
<sequence length="520" mass="59286">MDGIINPKGWSEWNHPERKDPKHYISPLPKPPTPPPPPLYPQTLHLPNLRRLDLSDSKNLIKVPDLGEALNLRMLILSGCVKLMELHPSIGYLRKLSLLNLGVCTSLINLPHFKENLNLEKLHLEGCIQLREITPSIGLLQKLTFLDLRNCQNLVTLPNSILHLSSLEYLYLSFCPKLFNNQLLHESRDEEHMEKLCVGEDPIGFHSGSTTSIMKRCFMLPSLKGSISWLLPSSTVVPCLRELNLSSCNLVSIPDAIRNLHFLEFLNLEENNFATVPSLKELSKLYFLNLKYCRQLKYLPEFPSQTNLSSKVLQLPKPIIVPPIAQRETVESCIYGETAGLNTFGCTELVEMGRCTNMAFSWTIQLLQAHYQFKRLPCYDRFLQCISSIIPGSEIPSWFNNQHEGTGSFITIHESPLMQQSNNCIGLLCCLVFPSLSGSKILSCNPARTITIPLFWVENRVSEDHLWLFYLKPPQSTVTGCHAHSKLRIDIKTYGYALTIEVKKYGYRWIYEKDLESIKL</sequence>
<name>A0ABD1LWR2_9FABA</name>
<dbReference type="InterPro" id="IPR045344">
    <property type="entry name" value="C-JID"/>
</dbReference>
<gene>
    <name evidence="5" type="ORF">Fmac_021395</name>
</gene>
<comment type="caution">
    <text evidence="5">The sequence shown here is derived from an EMBL/GenBank/DDBJ whole genome shotgun (WGS) entry which is preliminary data.</text>
</comment>
<feature type="region of interest" description="Disordered" evidence="3">
    <location>
        <begin position="1"/>
        <end position="39"/>
    </location>
</feature>
<dbReference type="Proteomes" id="UP001603857">
    <property type="component" value="Unassembled WGS sequence"/>
</dbReference>
<protein>
    <recommendedName>
        <fullName evidence="4">C-JID domain-containing protein</fullName>
    </recommendedName>
</protein>
<evidence type="ECO:0000256" key="3">
    <source>
        <dbReference type="SAM" id="MobiDB-lite"/>
    </source>
</evidence>
<keyword evidence="6" id="KW-1185">Reference proteome</keyword>
<evidence type="ECO:0000259" key="4">
    <source>
        <dbReference type="Pfam" id="PF20160"/>
    </source>
</evidence>